<dbReference type="InterPro" id="IPR052944">
    <property type="entry name" value="Sporulation_related"/>
</dbReference>
<feature type="domain" description="DUF4367" evidence="2">
    <location>
        <begin position="63"/>
        <end position="167"/>
    </location>
</feature>
<organism evidence="3 4">
    <name type="scientific">Anaerocolumna chitinilytica</name>
    <dbReference type="NCBI Taxonomy" id="1727145"/>
    <lineage>
        <taxon>Bacteria</taxon>
        <taxon>Bacillati</taxon>
        <taxon>Bacillota</taxon>
        <taxon>Clostridia</taxon>
        <taxon>Lachnospirales</taxon>
        <taxon>Lachnospiraceae</taxon>
        <taxon>Anaerocolumna</taxon>
    </lineage>
</organism>
<evidence type="ECO:0000256" key="1">
    <source>
        <dbReference type="SAM" id="SignalP"/>
    </source>
</evidence>
<protein>
    <recommendedName>
        <fullName evidence="2">DUF4367 domain-containing protein</fullName>
    </recommendedName>
</protein>
<keyword evidence="1" id="KW-0732">Signal</keyword>
<dbReference type="PANTHER" id="PTHR37507:SF2">
    <property type="entry name" value="SPORULATION PROTEIN YDCC"/>
    <property type="match status" value="1"/>
</dbReference>
<reference evidence="3 4" key="1">
    <citation type="submission" date="2020-08" db="EMBL/GenBank/DDBJ databases">
        <title>Draft genome sequencing of an Anaerocolumna strain isolated from anoxic soil subjected to BSD treatment.</title>
        <authorList>
            <person name="Uek A."/>
            <person name="Tonouchi A."/>
        </authorList>
    </citation>
    <scope>NUCLEOTIDE SEQUENCE [LARGE SCALE GENOMIC DNA]</scope>
    <source>
        <strain evidence="3 4">CTTW</strain>
    </source>
</reference>
<proteinExistence type="predicted"/>
<dbReference type="EMBL" id="AP023368">
    <property type="protein sequence ID" value="BCK01315.1"/>
    <property type="molecule type" value="Genomic_DNA"/>
</dbReference>
<name>A0A7M3S9P7_9FIRM</name>
<keyword evidence="4" id="KW-1185">Reference proteome</keyword>
<reference evidence="3 4" key="2">
    <citation type="submission" date="2020-08" db="EMBL/GenBank/DDBJ databases">
        <authorList>
            <person name="Ueki A."/>
            <person name="Tonouchi A."/>
        </authorList>
    </citation>
    <scope>NUCLEOTIDE SEQUENCE [LARGE SCALE GENOMIC DNA]</scope>
    <source>
        <strain evidence="3 4">CTTW</strain>
    </source>
</reference>
<feature type="chain" id="PRO_5039364128" description="DUF4367 domain-containing protein" evidence="1">
    <location>
        <begin position="22"/>
        <end position="308"/>
    </location>
</feature>
<gene>
    <name evidence="3" type="ORF">bsdcttw_43550</name>
</gene>
<accession>A0A7M3S9P7</accession>
<dbReference type="PANTHER" id="PTHR37507">
    <property type="entry name" value="SPORULATION PROTEIN YDCC"/>
    <property type="match status" value="1"/>
</dbReference>
<evidence type="ECO:0000313" key="4">
    <source>
        <dbReference type="Proteomes" id="UP000515703"/>
    </source>
</evidence>
<dbReference type="Proteomes" id="UP000515703">
    <property type="component" value="Chromosome"/>
</dbReference>
<sequence>MKKIIVFILCAVITLSFTACSNNSPSKDSTQKQTTGDNAQIPNPFVDCKTIADANKIAGFTVVTPKTLPTGYSQDTIRAIKDDLVEIIYVKGENKISFRQGKDSKDISGDYNEYKESNTLTIGSLQVTIKGDNGKVNLAVWTDGDYAYAISSEGLDNNTISDMITSMKSDADDNVQIPNPFIDCATMADAKKTAGFTLTVPSKMPKGYVQELIQATENDMVQVFYKNGEKEILIRKTKGTEDISGDYNEYKENNTITVGSLKVSTKGNDGKINTATWVDGEYTYSITANLGETGLDATTINEMVSDIH</sequence>
<evidence type="ECO:0000259" key="2">
    <source>
        <dbReference type="Pfam" id="PF14285"/>
    </source>
</evidence>
<dbReference type="KEGG" id="acht:bsdcttw_43550"/>
<dbReference type="PROSITE" id="PS51257">
    <property type="entry name" value="PROKAR_LIPOPROTEIN"/>
    <property type="match status" value="1"/>
</dbReference>
<dbReference type="Pfam" id="PF14285">
    <property type="entry name" value="DUF4367"/>
    <property type="match status" value="1"/>
</dbReference>
<dbReference type="RefSeq" id="WP_185256899.1">
    <property type="nucleotide sequence ID" value="NZ_AP023368.1"/>
</dbReference>
<dbReference type="AlphaFoldDB" id="A0A7M3S9P7"/>
<dbReference type="InterPro" id="IPR025377">
    <property type="entry name" value="DUF4367"/>
</dbReference>
<feature type="signal peptide" evidence="1">
    <location>
        <begin position="1"/>
        <end position="21"/>
    </location>
</feature>
<evidence type="ECO:0000313" key="3">
    <source>
        <dbReference type="EMBL" id="BCK01315.1"/>
    </source>
</evidence>